<proteinExistence type="predicted"/>
<accession>A0A1E3IIL5</accession>
<protein>
    <submittedName>
        <fullName evidence="1">Uncharacterized protein</fullName>
    </submittedName>
</protein>
<keyword evidence="2" id="KW-1185">Reference proteome</keyword>
<dbReference type="OrthoDB" id="62798at2759"/>
<reference evidence="1" key="2">
    <citation type="journal article" date="2022" name="Elife">
        <title>Obligate sexual reproduction of a homothallic fungus closely related to the Cryptococcus pathogenic species complex.</title>
        <authorList>
            <person name="Passer A.R."/>
            <person name="Clancey S.A."/>
            <person name="Shea T."/>
            <person name="David-Palma M."/>
            <person name="Averette A.F."/>
            <person name="Boekhout T."/>
            <person name="Porcel B.M."/>
            <person name="Nowrousian M."/>
            <person name="Cuomo C.A."/>
            <person name="Sun S."/>
            <person name="Heitman J."/>
            <person name="Coelho M.A."/>
        </authorList>
    </citation>
    <scope>NUCLEOTIDE SEQUENCE</scope>
    <source>
        <strain evidence="1">CBS 7841</strain>
    </source>
</reference>
<reference evidence="1" key="1">
    <citation type="submission" date="2016-06" db="EMBL/GenBank/DDBJ databases">
        <authorList>
            <person name="Cuomo C."/>
            <person name="Litvintseva A."/>
            <person name="Heitman J."/>
            <person name="Chen Y."/>
            <person name="Sun S."/>
            <person name="Springer D."/>
            <person name="Dromer F."/>
            <person name="Young S."/>
            <person name="Zeng Q."/>
            <person name="Chapman S."/>
            <person name="Gujja S."/>
            <person name="Saif S."/>
            <person name="Birren B."/>
        </authorList>
    </citation>
    <scope>NUCLEOTIDE SEQUENCE</scope>
    <source>
        <strain evidence="1">CBS 7841</strain>
    </source>
</reference>
<dbReference type="PANTHER" id="PTHR11200:SF286">
    <property type="entry name" value="5-PHOSPHATASE, PUTATIVE (AFU_ORTHOLOGUE AFUA_5G07600)-RELATED"/>
    <property type="match status" value="1"/>
</dbReference>
<dbReference type="FunFam" id="3.60.10.10:FF:000096">
    <property type="entry name" value="Unplaced genomic scaffold supercont2.4, whole genome shotgun sequence"/>
    <property type="match status" value="1"/>
</dbReference>
<dbReference type="RefSeq" id="XP_066068923.1">
    <property type="nucleotide sequence ID" value="XM_066212826.1"/>
</dbReference>
<dbReference type="VEuPathDB" id="FungiDB:L203_02981"/>
<dbReference type="EMBL" id="CP143787">
    <property type="protein sequence ID" value="WVN88223.1"/>
    <property type="molecule type" value="Genomic_DNA"/>
</dbReference>
<reference evidence="1" key="3">
    <citation type="submission" date="2024-01" db="EMBL/GenBank/DDBJ databases">
        <authorList>
            <person name="Coelho M.A."/>
            <person name="David-Palma M."/>
            <person name="Shea T."/>
            <person name="Sun S."/>
            <person name="Cuomo C.A."/>
            <person name="Heitman J."/>
        </authorList>
    </citation>
    <scope>NUCLEOTIDE SEQUENCE</scope>
    <source>
        <strain evidence="1">CBS 7841</strain>
    </source>
</reference>
<dbReference type="Gene3D" id="3.60.10.10">
    <property type="entry name" value="Endonuclease/exonuclease/phosphatase"/>
    <property type="match status" value="1"/>
</dbReference>
<dbReference type="InterPro" id="IPR000300">
    <property type="entry name" value="IPPc"/>
</dbReference>
<dbReference type="SUPFAM" id="SSF56219">
    <property type="entry name" value="DNase I-like"/>
    <property type="match status" value="1"/>
</dbReference>
<dbReference type="GO" id="GO:0046856">
    <property type="term" value="P:phosphatidylinositol dephosphorylation"/>
    <property type="evidence" value="ECO:0007669"/>
    <property type="project" value="InterPro"/>
</dbReference>
<dbReference type="GeneID" id="91087635"/>
<sequence length="444" mass="49140">MSSLNIFVTTWNTGLQGSQAQHQDLSSWLLPVLHNATNPELPVGIVPDIYAVGVQELVPMHLALAGLTGPVLYVLTQRIQSILSDHATSLSSEKTSERYSLVARVAHVGNALWVFSRDKTLEGRLGKPSTAKTGLAWFGMGNKGAVGIRLPIRRGSVGGWENLTFVNTHLAAHDFNIARRNAQYRDILSSLVFDINDPLTTPQQIFDTSHLFFIGDLNYRLSKQPPLEALRENNMSDDALSVEKARMIMFEDDTLREQQKQGNVFGGLREGDVTRFAPTYKRIVGKIEGYSEKRVPGWTDRILLASHTDPPYLFSTQTLSNPVPPDEPTTTCILRFDSTPGIVISDHKPVHALFSLPAVKHEAPSAHMAPILPPAPVPHSPRPFAKQREMLIIRRIIGTLMDKMIGWPWCFFVLLGHGNSQAGMGVSAFLAMVWGVWWSGVMNG</sequence>
<evidence type="ECO:0000313" key="1">
    <source>
        <dbReference type="EMBL" id="WVN88223.1"/>
    </source>
</evidence>
<organism evidence="1 2">
    <name type="scientific">Cryptococcus depauperatus CBS 7841</name>
    <dbReference type="NCBI Taxonomy" id="1295531"/>
    <lineage>
        <taxon>Eukaryota</taxon>
        <taxon>Fungi</taxon>
        <taxon>Dikarya</taxon>
        <taxon>Basidiomycota</taxon>
        <taxon>Agaricomycotina</taxon>
        <taxon>Tremellomycetes</taxon>
        <taxon>Tremellales</taxon>
        <taxon>Cryptococcaceae</taxon>
        <taxon>Cryptococcus</taxon>
    </lineage>
</organism>
<dbReference type="SMART" id="SM00128">
    <property type="entry name" value="IPPc"/>
    <property type="match status" value="1"/>
</dbReference>
<dbReference type="KEGG" id="cdep:91087635"/>
<dbReference type="Pfam" id="PF22669">
    <property type="entry name" value="Exo_endo_phos2"/>
    <property type="match status" value="1"/>
</dbReference>
<dbReference type="Proteomes" id="UP000094043">
    <property type="component" value="Chromosome 4"/>
</dbReference>
<gene>
    <name evidence="1" type="ORF">L203_103424</name>
</gene>
<name>A0A1E3IIL5_9TREE</name>
<dbReference type="PANTHER" id="PTHR11200">
    <property type="entry name" value="INOSITOL 5-PHOSPHATASE"/>
    <property type="match status" value="1"/>
</dbReference>
<dbReference type="InterPro" id="IPR036691">
    <property type="entry name" value="Endo/exonu/phosph_ase_sf"/>
</dbReference>
<dbReference type="InterPro" id="IPR046985">
    <property type="entry name" value="IP5"/>
</dbReference>
<evidence type="ECO:0000313" key="2">
    <source>
        <dbReference type="Proteomes" id="UP000094043"/>
    </source>
</evidence>
<dbReference type="AlphaFoldDB" id="A0A1E3IIL5"/>
<dbReference type="GO" id="GO:0004439">
    <property type="term" value="F:phosphatidylinositol-4,5-bisphosphate 5-phosphatase activity"/>
    <property type="evidence" value="ECO:0007669"/>
    <property type="project" value="TreeGrafter"/>
</dbReference>